<comment type="caution">
    <text evidence="1">The sequence shown here is derived from an EMBL/GenBank/DDBJ whole genome shotgun (WGS) entry which is preliminary data.</text>
</comment>
<keyword evidence="2" id="KW-1185">Reference proteome</keyword>
<dbReference type="Proteomes" id="UP000241912">
    <property type="component" value="Unassembled WGS sequence"/>
</dbReference>
<evidence type="ECO:0000313" key="2">
    <source>
        <dbReference type="Proteomes" id="UP000241912"/>
    </source>
</evidence>
<dbReference type="OrthoDB" id="9935254at2"/>
<dbReference type="RefSeq" id="WP_106705770.1">
    <property type="nucleotide sequence ID" value="NZ_PXXU01000005.1"/>
</dbReference>
<evidence type="ECO:0000313" key="1">
    <source>
        <dbReference type="EMBL" id="PSJ18522.1"/>
    </source>
</evidence>
<name>A0A2P7NYK7_9PROT</name>
<protein>
    <submittedName>
        <fullName evidence="1">Uncharacterized protein</fullName>
    </submittedName>
</protein>
<proteinExistence type="predicted"/>
<organism evidence="1 2">
    <name type="scientific">Nitrosomonas supralitoralis</name>
    <dbReference type="NCBI Taxonomy" id="2116706"/>
    <lineage>
        <taxon>Bacteria</taxon>
        <taxon>Pseudomonadati</taxon>
        <taxon>Pseudomonadota</taxon>
        <taxon>Betaproteobacteria</taxon>
        <taxon>Nitrosomonadales</taxon>
        <taxon>Nitrosomonadaceae</taxon>
        <taxon>Nitrosomonas</taxon>
    </lineage>
</organism>
<dbReference type="AlphaFoldDB" id="A0A2P7NYK7"/>
<accession>A0A2P7NYK7</accession>
<dbReference type="EMBL" id="PXXU01000005">
    <property type="protein sequence ID" value="PSJ18522.1"/>
    <property type="molecule type" value="Genomic_DNA"/>
</dbReference>
<sequence>MFDGDDYIREIIRGIIDPELPEHVKEFLEPGKLARRLEAESLPDSMVHILEAVCPISNKSRIHLNNLFAPIPESSDSSINLRYKKQIIVLEREISIIEKNYQTDKPFIQFAKNVIAKNTKRIETLQESCTKYSEKIKAEWEKEADRIKQKNPANRSASLLARIISKNLGYPDSACESIRKHLLSRGFKAHEKRKISPHK</sequence>
<reference evidence="1 2" key="1">
    <citation type="submission" date="2018-03" db="EMBL/GenBank/DDBJ databases">
        <title>Draft genome of Nitrosomonas supralitoralis APG5.</title>
        <authorList>
            <person name="Urakawa H."/>
            <person name="Lopez J.V."/>
        </authorList>
    </citation>
    <scope>NUCLEOTIDE SEQUENCE [LARGE SCALE GENOMIC DNA]</scope>
    <source>
        <strain evidence="1 2">APG5</strain>
    </source>
</reference>
<gene>
    <name evidence="1" type="ORF">C7H79_02770</name>
</gene>